<gene>
    <name evidence="3" type="ORF">HXX76_003964</name>
</gene>
<keyword evidence="4" id="KW-1185">Reference proteome</keyword>
<evidence type="ECO:0000313" key="4">
    <source>
        <dbReference type="Proteomes" id="UP000650467"/>
    </source>
</evidence>
<proteinExistence type="predicted"/>
<evidence type="ECO:0000256" key="1">
    <source>
        <dbReference type="ARBA" id="ARBA00004430"/>
    </source>
</evidence>
<reference evidence="3" key="1">
    <citation type="journal article" date="2020" name="bioRxiv">
        <title>Comparative genomics of Chlamydomonas.</title>
        <authorList>
            <person name="Craig R.J."/>
            <person name="Hasan A.R."/>
            <person name="Ness R.W."/>
            <person name="Keightley P.D."/>
        </authorList>
    </citation>
    <scope>NUCLEOTIDE SEQUENCE</scope>
    <source>
        <strain evidence="3">SAG 7.73</strain>
    </source>
</reference>
<dbReference type="EMBL" id="JAEHOC010000006">
    <property type="protein sequence ID" value="KAG2441112.1"/>
    <property type="molecule type" value="Genomic_DNA"/>
</dbReference>
<feature type="region of interest" description="Disordered" evidence="2">
    <location>
        <begin position="621"/>
        <end position="640"/>
    </location>
</feature>
<feature type="compositionally biased region" description="Gly residues" evidence="2">
    <location>
        <begin position="574"/>
        <end position="592"/>
    </location>
</feature>
<comment type="caution">
    <text evidence="3">The sequence shown here is derived from an EMBL/GenBank/DDBJ whole genome shotgun (WGS) entry which is preliminary data.</text>
</comment>
<dbReference type="GO" id="GO:0005930">
    <property type="term" value="C:axoneme"/>
    <property type="evidence" value="ECO:0007669"/>
    <property type="project" value="UniProtKB-SubCell"/>
</dbReference>
<comment type="subcellular location">
    <subcellularLocation>
        <location evidence="1">Cytoplasm</location>
        <location evidence="1">Cytoskeleton</location>
        <location evidence="1">Cilium axoneme</location>
    </subcellularLocation>
</comment>
<dbReference type="Gene3D" id="3.80.10.10">
    <property type="entry name" value="Ribonuclease Inhibitor"/>
    <property type="match status" value="1"/>
</dbReference>
<dbReference type="AlphaFoldDB" id="A0A835T903"/>
<evidence type="ECO:0000313" key="3">
    <source>
        <dbReference type="EMBL" id="KAG2441112.1"/>
    </source>
</evidence>
<feature type="region of interest" description="Disordered" evidence="2">
    <location>
        <begin position="449"/>
        <end position="471"/>
    </location>
</feature>
<organism evidence="3 4">
    <name type="scientific">Chlamydomonas incerta</name>
    <dbReference type="NCBI Taxonomy" id="51695"/>
    <lineage>
        <taxon>Eukaryota</taxon>
        <taxon>Viridiplantae</taxon>
        <taxon>Chlorophyta</taxon>
        <taxon>core chlorophytes</taxon>
        <taxon>Chlorophyceae</taxon>
        <taxon>CS clade</taxon>
        <taxon>Chlamydomonadales</taxon>
        <taxon>Chlamydomonadaceae</taxon>
        <taxon>Chlamydomonas</taxon>
    </lineage>
</organism>
<evidence type="ECO:0000256" key="2">
    <source>
        <dbReference type="SAM" id="MobiDB-lite"/>
    </source>
</evidence>
<dbReference type="Proteomes" id="UP000650467">
    <property type="component" value="Unassembled WGS sequence"/>
</dbReference>
<dbReference type="OrthoDB" id="559690at2759"/>
<name>A0A835T903_CHLIN</name>
<feature type="region of interest" description="Disordered" evidence="2">
    <location>
        <begin position="570"/>
        <end position="597"/>
    </location>
</feature>
<dbReference type="InterPro" id="IPR032675">
    <property type="entry name" value="LRR_dom_sf"/>
</dbReference>
<protein>
    <submittedName>
        <fullName evidence="3">Uncharacterized protein</fullName>
    </submittedName>
</protein>
<sequence length="640" mass="67474">MSSSISLPDLLGMLPDDARAKILGGRFTRAHAGCRRACKALRELHDSSVAHAIIILSKFHATDWHHGRVRSPHIRLPGCHSLELRLEDEDCDRLISLAFVGATAADWQRITRIKVTCWEDYDMARIVEALAARLPALEELEFGGADVDLIMHAIRGGTAAHTQLALCTIADCFTRLRRLVLPLPGDIGLAGLAACAHLRDLTVSTAEGRGLVDLSPALLEDLPKLQQLESFTLGRFCLRAGDEHLLTQLLTTRRPPNLVTLKLLGLLEVDFEPAAGGGAQPDGRRGMRSVAIGCSASGGCAMQCADQLARAVLAAADQLQQLTVPELAVGSLALNQLWRPPRYVQPDDPLPRLVARCGRVKLGSLYGLEGAPHALGPAPVLAVVLLRAVDELAAEAARVGGNRCGGGAAIGAVVILRCPLPPIDEGSMERKAWMKGAVEHCVRLAVQEPVRQQPEKSRGAGGAPPIAGSPSSARELARGLELIDAPYYHVAAPAAGVLLLGCDAHQRAAELVALLSGAARESSVQQRGGTGSVRAVTAAVLRKHAGDTMAADTAMRSHILKVLTDTWARSQQGSGSGSGTSDGGAGGGGGGSSNRMVANEEALRQLLELDLGVRRLWVSERTADDSDSSSGADGDDGLFW</sequence>
<accession>A0A835T903</accession>